<dbReference type="Gene3D" id="1.10.10.10">
    <property type="entry name" value="Winged helix-like DNA-binding domain superfamily/Winged helix DNA-binding domain"/>
    <property type="match status" value="1"/>
</dbReference>
<proteinExistence type="predicted"/>
<dbReference type="GO" id="GO:0003700">
    <property type="term" value="F:DNA-binding transcription factor activity"/>
    <property type="evidence" value="ECO:0007669"/>
    <property type="project" value="InterPro"/>
</dbReference>
<dbReference type="EMBL" id="SRMF01000002">
    <property type="protein sequence ID" value="TGG94266.1"/>
    <property type="molecule type" value="Genomic_DNA"/>
</dbReference>
<name>A0A4Z0WGB4_9GAMM</name>
<evidence type="ECO:0000313" key="6">
    <source>
        <dbReference type="Proteomes" id="UP000297475"/>
    </source>
</evidence>
<evidence type="ECO:0000256" key="1">
    <source>
        <dbReference type="ARBA" id="ARBA00023015"/>
    </source>
</evidence>
<dbReference type="SMART" id="SM00345">
    <property type="entry name" value="HTH_GNTR"/>
    <property type="match status" value="1"/>
</dbReference>
<evidence type="ECO:0000256" key="2">
    <source>
        <dbReference type="ARBA" id="ARBA00023125"/>
    </source>
</evidence>
<dbReference type="Pfam" id="PF00392">
    <property type="entry name" value="GntR"/>
    <property type="match status" value="1"/>
</dbReference>
<dbReference type="InterPro" id="IPR028978">
    <property type="entry name" value="Chorismate_lyase_/UTRA_dom_sf"/>
</dbReference>
<evidence type="ECO:0000313" key="5">
    <source>
        <dbReference type="EMBL" id="TGG94266.1"/>
    </source>
</evidence>
<keyword evidence="1" id="KW-0805">Transcription regulation</keyword>
<dbReference type="SUPFAM" id="SSF46785">
    <property type="entry name" value="Winged helix' DNA-binding domain"/>
    <property type="match status" value="1"/>
</dbReference>
<evidence type="ECO:0000259" key="4">
    <source>
        <dbReference type="PROSITE" id="PS50949"/>
    </source>
</evidence>
<dbReference type="InterPro" id="IPR036388">
    <property type="entry name" value="WH-like_DNA-bd_sf"/>
</dbReference>
<dbReference type="InterPro" id="IPR050679">
    <property type="entry name" value="Bact_HTH_transcr_reg"/>
</dbReference>
<keyword evidence="2" id="KW-0238">DNA-binding</keyword>
<organism evidence="5 6">
    <name type="scientific">Natronospirillum operosum</name>
    <dbReference type="NCBI Taxonomy" id="2759953"/>
    <lineage>
        <taxon>Bacteria</taxon>
        <taxon>Pseudomonadati</taxon>
        <taxon>Pseudomonadota</taxon>
        <taxon>Gammaproteobacteria</taxon>
        <taxon>Oceanospirillales</taxon>
        <taxon>Natronospirillaceae</taxon>
        <taxon>Natronospirillum</taxon>
    </lineage>
</organism>
<dbReference type="AlphaFoldDB" id="A0A4Z0WGB4"/>
<dbReference type="PANTHER" id="PTHR44846">
    <property type="entry name" value="MANNOSYL-D-GLYCERATE TRANSPORT/METABOLISM SYSTEM REPRESSOR MNGR-RELATED"/>
    <property type="match status" value="1"/>
</dbReference>
<dbReference type="PANTHER" id="PTHR44846:SF1">
    <property type="entry name" value="MANNOSYL-D-GLYCERATE TRANSPORT_METABOLISM SYSTEM REPRESSOR MNGR-RELATED"/>
    <property type="match status" value="1"/>
</dbReference>
<comment type="caution">
    <text evidence="5">The sequence shown here is derived from an EMBL/GenBank/DDBJ whole genome shotgun (WGS) entry which is preliminary data.</text>
</comment>
<evidence type="ECO:0000256" key="3">
    <source>
        <dbReference type="ARBA" id="ARBA00023163"/>
    </source>
</evidence>
<dbReference type="PROSITE" id="PS50949">
    <property type="entry name" value="HTH_GNTR"/>
    <property type="match status" value="1"/>
</dbReference>
<dbReference type="SUPFAM" id="SSF64288">
    <property type="entry name" value="Chorismate lyase-like"/>
    <property type="match status" value="1"/>
</dbReference>
<gene>
    <name evidence="5" type="ORF">E4656_08865</name>
</gene>
<dbReference type="GO" id="GO:0045892">
    <property type="term" value="P:negative regulation of DNA-templated transcription"/>
    <property type="evidence" value="ECO:0007669"/>
    <property type="project" value="TreeGrafter"/>
</dbReference>
<protein>
    <submittedName>
        <fullName evidence="5">GntR family transcriptional regulator</fullName>
    </submittedName>
</protein>
<dbReference type="CDD" id="cd07377">
    <property type="entry name" value="WHTH_GntR"/>
    <property type="match status" value="1"/>
</dbReference>
<reference evidence="5 6" key="1">
    <citation type="submission" date="2019-04" db="EMBL/GenBank/DDBJ databases">
        <title>Natronospirillum operosus gen. nov., sp. nov., a haloalkaliphilic satellite isolated from decaying biomass of laboratory culture of cyanobacterium Geitlerinema sp. and proposal of Natronospirillaceae fam. nov. and Saccharospirillaceae fam. nov.</title>
        <authorList>
            <person name="Kevbrin V."/>
            <person name="Boltyanskaya Y."/>
            <person name="Koziaeva V."/>
            <person name="Grouzdev D.S."/>
            <person name="Park M."/>
            <person name="Cho J."/>
        </authorList>
    </citation>
    <scope>NUCLEOTIDE SEQUENCE [LARGE SCALE GENOMIC DNA]</scope>
    <source>
        <strain evidence="5 6">G-116</strain>
    </source>
</reference>
<feature type="domain" description="HTH gntR-type" evidence="4">
    <location>
        <begin position="20"/>
        <end position="88"/>
    </location>
</feature>
<accession>A0A4Z0WGB4</accession>
<dbReference type="Proteomes" id="UP000297475">
    <property type="component" value="Unassembled WGS sequence"/>
</dbReference>
<sequence length="262" mass="29507">MLMQRLERRLQALQAQNPRTPKYRLLRDALIELIVDGALAEGTRLPTEQAMAEALPLSLGTIQKALRELVQSGELVRHRRRGTFVAAGDHRHEISTPAFSFLRPDGDRVRMVFIRLLKRRRLTGRGAWTGVLGPCDDGYVQIVRQDRIDGAFDAYSNIILRGDIAAPLMTLPAEALEHESVLPLLQDRIPLAELQAENRLSRYRIPQSIGPHVGAAAGDTGLRLDIRYSLRSIAPDRPFAWMTMVMPPHDYQVVTRTRPDEA</sequence>
<dbReference type="InterPro" id="IPR000524">
    <property type="entry name" value="Tscrpt_reg_HTH_GntR"/>
</dbReference>
<keyword evidence="6" id="KW-1185">Reference proteome</keyword>
<dbReference type="OrthoDB" id="1040417at2"/>
<dbReference type="InterPro" id="IPR036390">
    <property type="entry name" value="WH_DNA-bd_sf"/>
</dbReference>
<dbReference type="GO" id="GO:0003677">
    <property type="term" value="F:DNA binding"/>
    <property type="evidence" value="ECO:0007669"/>
    <property type="project" value="UniProtKB-KW"/>
</dbReference>
<keyword evidence="3" id="KW-0804">Transcription</keyword>